<dbReference type="SUPFAM" id="SSF46785">
    <property type="entry name" value="Winged helix' DNA-binding domain"/>
    <property type="match status" value="1"/>
</dbReference>
<accession>A0A176JZC3</accession>
<reference evidence="1 2" key="1">
    <citation type="submission" date="2014-02" db="EMBL/GenBank/DDBJ databases">
        <title>Kosmotoga genome sequencing.</title>
        <authorList>
            <person name="Pollo S.M."/>
            <person name="Charchuk R."/>
            <person name="Nesbo C.L."/>
        </authorList>
    </citation>
    <scope>NUCLEOTIDE SEQUENCE [LARGE SCALE GENOMIC DNA]</scope>
    <source>
        <strain evidence="1 2">S304</strain>
    </source>
</reference>
<sequence length="282" mass="32809">MLSKEFKNHLIETSISILWDQWKNLGAWIEPGEKFKFYSDPEASVLFSMYFANHEKRFGKIIEEWIAVNRQHLNATRLKRLSKMFPNKCRIFDHVESKMQIPGKPKFVSKLDILLPENLLPRLRFLFGCSTKAEVVFHLLTRGSSNSNQIAKERFLNQKAVLIELNKLSEAGLLIEKRTGRGRSFSISSDFARVLPKPLLFSTVPWVLLTATFLLEKCLKDDYLEDEYLVYSAFNDFKKEITFMLFKSLPCEIHLNSKTAEKFYSSIVDYWECLTGKIVSAE</sequence>
<organism evidence="1 2">
    <name type="scientific">Kosmotoga arenicorallina S304</name>
    <dbReference type="NCBI Taxonomy" id="1453497"/>
    <lineage>
        <taxon>Bacteria</taxon>
        <taxon>Thermotogati</taxon>
        <taxon>Thermotogota</taxon>
        <taxon>Thermotogae</taxon>
        <taxon>Kosmotogales</taxon>
        <taxon>Kosmotogaceae</taxon>
        <taxon>Kosmotoga</taxon>
    </lineage>
</organism>
<dbReference type="RefSeq" id="WP_068348070.1">
    <property type="nucleotide sequence ID" value="NZ_JFHK01000018.1"/>
</dbReference>
<name>A0A176JZC3_9BACT</name>
<comment type="caution">
    <text evidence="1">The sequence shown here is derived from an EMBL/GenBank/DDBJ whole genome shotgun (WGS) entry which is preliminary data.</text>
</comment>
<gene>
    <name evidence="1" type="ORF">AT15_01740</name>
</gene>
<evidence type="ECO:0000313" key="1">
    <source>
        <dbReference type="EMBL" id="OAA29423.1"/>
    </source>
</evidence>
<dbReference type="OrthoDB" id="46466at2"/>
<dbReference type="PATRIC" id="fig|1453497.3.peg.346"/>
<dbReference type="EMBL" id="JFHK01000018">
    <property type="protein sequence ID" value="OAA29423.1"/>
    <property type="molecule type" value="Genomic_DNA"/>
</dbReference>
<protein>
    <submittedName>
        <fullName evidence="1">Uncharacterized protein</fullName>
    </submittedName>
</protein>
<dbReference type="InterPro" id="IPR036390">
    <property type="entry name" value="WH_DNA-bd_sf"/>
</dbReference>
<keyword evidence="2" id="KW-1185">Reference proteome</keyword>
<proteinExistence type="predicted"/>
<dbReference type="AlphaFoldDB" id="A0A176JZC3"/>
<evidence type="ECO:0000313" key="2">
    <source>
        <dbReference type="Proteomes" id="UP000077339"/>
    </source>
</evidence>
<dbReference type="Proteomes" id="UP000077339">
    <property type="component" value="Unassembled WGS sequence"/>
</dbReference>